<sequence>MRETCGSKTTYPEPPPPPAALISISNMLNDEAPDNFLSSAALEKNIFSDDDEYGLNRLKKSDRNFDKPTWEIEFNTDDLIRKESDLGLDLVNFPPPPPAPPPTLKMSEHIQENRINSNRNINDKQHDSEADLDDQPEILYEISTDGSILTKDKENANTICLDNDCIEFVNDSPSSIYEENENDNEGLQALSDHNYTTPTIKFEDVTQFIRDHMTATEKSCILDLLASQTRDNCRLSSKKDDDRYSYEDMDDDQFSNASTECFPYTANENLNCNEGGSSNIQEVRTSEREFGETSSPKTICKEELILEEQMASQVSIRMTTEPEEKDCDTNGNIREGNRMDVDVSQPDDNELENNTPNENIVKSSELVKTKKEQPELSETLGKPSSEDTPTEDVPRHSDQTEQVNEKSVTSTEINDSDHGASVIKKEKEEDRNSDQTKEKEIAPEEVGENLPPSGALPKKVGDIVTNQSDATKSDGVEHETNSSTSEPEDPKILELKTFANRLLNFCSGGYKDKNFDAAMEEIFADFRSIVRPSYVDKEIQTEKLYSKEKRTKMNEKAKKRLLNAISSSDYSSSSDEEYEEEYSTSIHPNVEPTDEAGDIPGDEDKLEKSPSYSDLSCRASSEEFLPTEADERYQRSVIDDIDLSNYAVPSPGKTISQESDGLDLSKYEVASENSTEKSKVESSEHDKDDDGDVDMNGATLNDDNIQETSVDKEVVDEEMQEVTEENGKGVQIAEDGDTNVKDEDEQVGERREMMEEILEKDEKLRSEVVVVVNKMSDEDLEEYYDDLRDKEITKLLRYSGLIKPKTDSVQSSSDKPAQPIKSKNTKKLLEILKEAENDICSDETNSDVEEATMTEKDFLKLCNQKAKDYFLKSSSSDSEVDAKMSDIDDLDVGSDYISSEEEGPIVEKFLEKFSKIVENETVPEASSKEPESTSNEPDKAPNESENTGIDLESSPNKPEESKAEDKQPNDDRGDREDTNGENNTKEVEDKAEKATGDKILFDYAKSGVANEAIHLDSTDDLSMDGLSDEVIEVNTGDKEKKSIEVEGGKEIVENGSVSTPRPSTSRGMLSSIRNLLMDDKEIDIEAIEKGTAGMSNDDEEASFDKSLSRRPASSKSLETLIEESRRRQNNKSADNTVVTLDSDSDLEEISAEPDLPKRSIKPMLRKDQLAGETRMAQRRENERIKRLEKKNELLSKAIEEYKEDLRMTGSQEKELILDFHSETKTFIKIDPDIVKHLKAHQVDGIKFMYDNTYGMVDHLKKYRGSGCILAHCMGLGKTLQIVALLHTVINYKELDTSKILVLCPKSTVMNWADEIRRWLGPQKCSNLKIFSFSDTSSSIEEKLKILHEWSHSGKPGFRKAGCLLLGYEAFRMLVFNPLHKKKIVSQAQSDRIKQKIRDTLLEPGADLVICDEGHIIKNRKSATSLAVSEISTPRRIILTGTPIQNNLKEYYAMVNFIKPKFLGTEKEFANLYENPIRNGQHKDSNKRDIKIMKQRSFVLHKKLSKFVQRREAALLKTFLPMKFEYVLFIPMTDVQIRLYDYFMEVSSKREGSKGKNLIPDYTCLRKIWTHPRVLENAWKNAMLKKRDNKKSPLREPNSDDEVPDDVYDTQTGALSVTDDWWRSLLSEDNLKSILPSSKLQVMFEILRMCGEHGEKCLIFSAFVAVLDCVEYFMHEISNQGEDAAQYGLTKYRGPWESGKDYYRLDGKTPKNIRHEMIRRFNDPKMTRARVFLISAKAGGQGINLIGANRVIILDTSWNPSNDQQNIFRVFRLGQKRQCYVYRLLAMGTMEEKVYSRSVTKQAMSFRVVDEQQIDRHYSMAELSELYTLTKPDFQNRPVPPLPQDSILASLLRNSPNLVYKYHEHDSLLENKLEQELSEQEKADAWDAYEKDLQSSQNPDFLSGMNSMPALYPNPGFMPPGMGFGFHPDRNYPMGYAPPLSQSYLSPMGFGGNSSLLDMLKMFSPPPPTNPSLMSALNASNPGSAQGNTNMLQSYGPGVLPPNSASSNSLPMNLPPFSTLQSMVASTGMNSLSSFTPPYSSIANSYNVGSDQALYRLSQMYASSMGASSIQPLDGRSPPGRPSTSSPSISSADKRNSPFPTGLLPPATASESIPTSVIIPPQAHSASTSRHSAQTPSLAQQFASHPVPNSYLKAGVSGNSDLPSLQQQLMAQSRLPPPNVQPQALQSLLQNHIASPRNPDSPRPQGEISTSKSHITSTSVASALPSSIASLTAKGTNRNSSPITVSSQNSPKLKAPGTAPVQRATNMGIVYPPENSPATITPIISTVVSQPNTSISVRSVSSINSSSSKSIIPATIISKPGANISSNFSLLSKPNSSSETNNALSTNSSVTVSAVGKQSNVPSLAKATLNITDKPQVSSSSLLPPLWPPNTSQRQDKSRMNPVGVNVDKSAMQILGSNNVQLTKVPNNKPVVAKPTSNPGKQQFHTTGTSKSQAPSIHSKQGTVSSVITKARPNSGVTVLSVPSGLSGNNVKSLQSSSANVVPTLVPLSPKTNVTSSTRSIAAVPNKNPNTTSLKISNVTPSSLGAMNAKTANSLSTVVKKPNSLGRSTALITKPTQPTLNTSSVITGPVKRAVSMTNLPSAKQSRPPMPQISRQTSSLGIQQSQHTRPPPSSVPGKQQHNVSIPLSGRVNSNNSKNSLSIRSIDAINNKFANAGITISSGKSKGNVTNQNVLTNVMNQGNSSIKNVNSASSGSLNNLSSSVTLSKVGTGARKRSSTNFSPINLPVSQLKKPRMGQSTERNVEESLLRARSNQGLTILLKNSQGNQKPNKDGKVTDVVEID</sequence>
<evidence type="ECO:0000256" key="5">
    <source>
        <dbReference type="ARBA" id="ARBA00022806"/>
    </source>
</evidence>
<reference evidence="13 14" key="1">
    <citation type="submission" date="2020-11" db="EMBL/GenBank/DDBJ databases">
        <authorList>
            <person name="Wallbank WR R."/>
            <person name="Pardo Diaz C."/>
            <person name="Kozak K."/>
            <person name="Martin S."/>
            <person name="Jiggins C."/>
            <person name="Moest M."/>
            <person name="Warren A I."/>
            <person name="Generalovic N T."/>
            <person name="Byers J.R.P. K."/>
            <person name="Montejo-Kovacevich G."/>
            <person name="Yen C E."/>
        </authorList>
    </citation>
    <scope>NUCLEOTIDE SEQUENCE [LARGE SCALE GENOMIC DNA]</scope>
</reference>
<dbReference type="InterPro" id="IPR038718">
    <property type="entry name" value="SNF2-like_sf"/>
</dbReference>
<keyword evidence="8" id="KW-0539">Nucleus</keyword>
<name>A0A7R8UFN7_HERIL</name>
<dbReference type="SMART" id="SM00490">
    <property type="entry name" value="HELICc"/>
    <property type="match status" value="1"/>
</dbReference>
<evidence type="ECO:0000256" key="2">
    <source>
        <dbReference type="ARBA" id="ARBA00007025"/>
    </source>
</evidence>
<comment type="similarity">
    <text evidence="2">Belongs to the SNF2/RAD54 helicase family.</text>
</comment>
<dbReference type="Proteomes" id="UP000594454">
    <property type="component" value="Chromosome 1"/>
</dbReference>
<feature type="compositionally biased region" description="Polar residues" evidence="10">
    <location>
        <begin position="400"/>
        <end position="413"/>
    </location>
</feature>
<gene>
    <name evidence="13" type="ORF">HERILL_LOCUS2922</name>
</gene>
<dbReference type="Pfam" id="PF00176">
    <property type="entry name" value="SNF2-rel_dom"/>
    <property type="match status" value="1"/>
</dbReference>
<dbReference type="InterPro" id="IPR049730">
    <property type="entry name" value="SNF2/RAD54-like_C"/>
</dbReference>
<evidence type="ECO:0000313" key="14">
    <source>
        <dbReference type="Proteomes" id="UP000594454"/>
    </source>
</evidence>
<dbReference type="CDD" id="cd18793">
    <property type="entry name" value="SF2_C_SNF"/>
    <property type="match status" value="1"/>
</dbReference>
<dbReference type="GO" id="GO:0005524">
    <property type="term" value="F:ATP binding"/>
    <property type="evidence" value="ECO:0007669"/>
    <property type="project" value="UniProtKB-KW"/>
</dbReference>
<protein>
    <recommendedName>
        <fullName evidence="15">Transcriptional regulator ATRX</fullName>
    </recommendedName>
</protein>
<feature type="region of interest" description="Disordered" evidence="10">
    <location>
        <begin position="2192"/>
        <end position="2218"/>
    </location>
</feature>
<proteinExistence type="inferred from homology"/>
<feature type="region of interest" description="Disordered" evidence="10">
    <location>
        <begin position="2121"/>
        <end position="2141"/>
    </location>
</feature>
<feature type="compositionally biased region" description="Basic and acidic residues" evidence="10">
    <location>
        <begin position="926"/>
        <end position="942"/>
    </location>
</feature>
<accession>A0A7R8UFN7</accession>
<dbReference type="GO" id="GO:0016887">
    <property type="term" value="F:ATP hydrolysis activity"/>
    <property type="evidence" value="ECO:0007669"/>
    <property type="project" value="InterPro"/>
</dbReference>
<feature type="compositionally biased region" description="Basic and acidic residues" evidence="10">
    <location>
        <begin position="674"/>
        <end position="688"/>
    </location>
</feature>
<feature type="coiled-coil region" evidence="9">
    <location>
        <begin position="1177"/>
        <end position="1204"/>
    </location>
</feature>
<feature type="region of interest" description="Disordered" evidence="10">
    <location>
        <begin position="872"/>
        <end position="903"/>
    </location>
</feature>
<dbReference type="GO" id="GO:0005634">
    <property type="term" value="C:nucleus"/>
    <property type="evidence" value="ECO:0007669"/>
    <property type="project" value="UniProtKB-SubCell"/>
</dbReference>
<feature type="compositionally biased region" description="Polar residues" evidence="10">
    <location>
        <begin position="1130"/>
        <end position="1141"/>
    </location>
</feature>
<evidence type="ECO:0000256" key="4">
    <source>
        <dbReference type="ARBA" id="ARBA00022801"/>
    </source>
</evidence>
<feature type="compositionally biased region" description="Acidic residues" evidence="10">
    <location>
        <begin position="887"/>
        <end position="903"/>
    </location>
</feature>
<organism evidence="13 14">
    <name type="scientific">Hermetia illucens</name>
    <name type="common">Black soldier fly</name>
    <dbReference type="NCBI Taxonomy" id="343691"/>
    <lineage>
        <taxon>Eukaryota</taxon>
        <taxon>Metazoa</taxon>
        <taxon>Ecdysozoa</taxon>
        <taxon>Arthropoda</taxon>
        <taxon>Hexapoda</taxon>
        <taxon>Insecta</taxon>
        <taxon>Pterygota</taxon>
        <taxon>Neoptera</taxon>
        <taxon>Endopterygota</taxon>
        <taxon>Diptera</taxon>
        <taxon>Brachycera</taxon>
        <taxon>Stratiomyomorpha</taxon>
        <taxon>Stratiomyidae</taxon>
        <taxon>Hermetiinae</taxon>
        <taxon>Hermetia</taxon>
    </lineage>
</organism>
<feature type="region of interest" description="Disordered" evidence="10">
    <location>
        <begin position="2231"/>
        <end position="2258"/>
    </location>
</feature>
<feature type="region of interest" description="Disordered" evidence="10">
    <location>
        <begin position="116"/>
        <end position="135"/>
    </location>
</feature>
<feature type="compositionally biased region" description="Acidic residues" evidence="10">
    <location>
        <begin position="592"/>
        <end position="601"/>
    </location>
</feature>
<dbReference type="Gene3D" id="3.40.50.300">
    <property type="entry name" value="P-loop containing nucleotide triphosphate hydrolases"/>
    <property type="match status" value="1"/>
</dbReference>
<feature type="region of interest" description="Disordered" evidence="10">
    <location>
        <begin position="2598"/>
        <end position="2654"/>
    </location>
</feature>
<feature type="compositionally biased region" description="Polar residues" evidence="10">
    <location>
        <begin position="2231"/>
        <end position="2250"/>
    </location>
</feature>
<feature type="compositionally biased region" description="Basic and acidic residues" evidence="10">
    <location>
        <begin position="471"/>
        <end position="480"/>
    </location>
</feature>
<evidence type="ECO:0000256" key="1">
    <source>
        <dbReference type="ARBA" id="ARBA00004123"/>
    </source>
</evidence>
<comment type="subcellular location">
    <subcellularLocation>
        <location evidence="1">Nucleus</location>
    </subcellularLocation>
</comment>
<feature type="compositionally biased region" description="Polar residues" evidence="10">
    <location>
        <begin position="2634"/>
        <end position="2654"/>
    </location>
</feature>
<dbReference type="InterPro" id="IPR001650">
    <property type="entry name" value="Helicase_C-like"/>
</dbReference>
<evidence type="ECO:0000313" key="13">
    <source>
        <dbReference type="EMBL" id="CAD7079719.1"/>
    </source>
</evidence>
<feature type="region of interest" description="Disordered" evidence="10">
    <location>
        <begin position="1088"/>
        <end position="1151"/>
    </location>
</feature>
<dbReference type="SUPFAM" id="SSF52540">
    <property type="entry name" value="P-loop containing nucleoside triphosphate hydrolases"/>
    <property type="match status" value="2"/>
</dbReference>
<feature type="region of interest" description="Disordered" evidence="10">
    <location>
        <begin position="2374"/>
        <end position="2399"/>
    </location>
</feature>
<keyword evidence="4" id="KW-0378">Hydrolase</keyword>
<evidence type="ECO:0000256" key="9">
    <source>
        <dbReference type="SAM" id="Coils"/>
    </source>
</evidence>
<feature type="compositionally biased region" description="Basic and acidic residues" evidence="10">
    <location>
        <begin position="415"/>
        <end position="442"/>
    </location>
</feature>
<feature type="region of interest" description="Disordered" evidence="10">
    <location>
        <begin position="920"/>
        <end position="996"/>
    </location>
</feature>
<keyword evidence="9" id="KW-0175">Coiled coil</keyword>
<feature type="compositionally biased region" description="Acidic residues" evidence="10">
    <location>
        <begin position="734"/>
        <end position="746"/>
    </location>
</feature>
<dbReference type="InterPro" id="IPR027417">
    <property type="entry name" value="P-loop_NTPase"/>
</dbReference>
<feature type="domain" description="Helicase C-terminal" evidence="12">
    <location>
        <begin position="1641"/>
        <end position="1823"/>
    </location>
</feature>
<feature type="region of interest" description="Disordered" evidence="10">
    <location>
        <begin position="2067"/>
        <end position="2106"/>
    </location>
</feature>
<feature type="compositionally biased region" description="Basic and acidic residues" evidence="10">
    <location>
        <begin position="365"/>
        <end position="374"/>
    </location>
</feature>
<feature type="compositionally biased region" description="Polar residues" evidence="10">
    <location>
        <begin position="352"/>
        <end position="362"/>
    </location>
</feature>
<feature type="region of interest" description="Disordered" evidence="10">
    <location>
        <begin position="563"/>
        <end position="710"/>
    </location>
</feature>
<feature type="compositionally biased region" description="Polar residues" evidence="10">
    <location>
        <begin position="2434"/>
        <end position="2467"/>
    </location>
</feature>
<dbReference type="SMART" id="SM00487">
    <property type="entry name" value="DEXDc"/>
    <property type="match status" value="1"/>
</dbReference>
<feature type="region of interest" description="Disordered" evidence="10">
    <location>
        <begin position="1047"/>
        <end position="1067"/>
    </location>
</feature>
<dbReference type="PANTHER" id="PTHR45797:SF3">
    <property type="entry name" value="TRANSCRIPTIONAL REGULATOR ATRX HOMOLOG"/>
    <property type="match status" value="1"/>
</dbReference>
<feature type="compositionally biased region" description="Low complexity" evidence="10">
    <location>
        <begin position="2081"/>
        <end position="2090"/>
    </location>
</feature>
<evidence type="ECO:0000256" key="8">
    <source>
        <dbReference type="ARBA" id="ARBA00023242"/>
    </source>
</evidence>
<feature type="compositionally biased region" description="Low complexity" evidence="10">
    <location>
        <begin position="2207"/>
        <end position="2218"/>
    </location>
</feature>
<dbReference type="InterPro" id="IPR044574">
    <property type="entry name" value="ARIP4-like"/>
</dbReference>
<keyword evidence="7" id="KW-0238">DNA-binding</keyword>
<dbReference type="InParanoid" id="A0A7R8UFN7"/>
<feature type="region of interest" description="Disordered" evidence="10">
    <location>
        <begin position="722"/>
        <end position="749"/>
    </location>
</feature>
<feature type="region of interest" description="Disordered" evidence="10">
    <location>
        <begin position="2431"/>
        <end position="2468"/>
    </location>
</feature>
<evidence type="ECO:0000256" key="7">
    <source>
        <dbReference type="ARBA" id="ARBA00023125"/>
    </source>
</evidence>
<evidence type="ECO:0000256" key="6">
    <source>
        <dbReference type="ARBA" id="ARBA00022840"/>
    </source>
</evidence>
<keyword evidence="14" id="KW-1185">Reference proteome</keyword>
<dbReference type="PANTHER" id="PTHR45797">
    <property type="entry name" value="RAD54-LIKE"/>
    <property type="match status" value="1"/>
</dbReference>
<feature type="compositionally biased region" description="Acidic residues" evidence="10">
    <location>
        <begin position="1142"/>
        <end position="1151"/>
    </location>
</feature>
<feature type="compositionally biased region" description="Polar residues" evidence="10">
    <location>
        <begin position="698"/>
        <end position="708"/>
    </location>
</feature>
<feature type="region of interest" description="Disordered" evidence="10">
    <location>
        <begin position="317"/>
        <end position="491"/>
    </location>
</feature>
<dbReference type="InterPro" id="IPR014001">
    <property type="entry name" value="Helicase_ATP-bd"/>
</dbReference>
<dbReference type="OrthoDB" id="9900844at2759"/>
<keyword evidence="5" id="KW-0347">Helicase</keyword>
<feature type="compositionally biased region" description="Basic and acidic residues" evidence="10">
    <location>
        <begin position="957"/>
        <end position="996"/>
    </location>
</feature>
<evidence type="ECO:0000259" key="11">
    <source>
        <dbReference type="PROSITE" id="PS51192"/>
    </source>
</evidence>
<dbReference type="InterPro" id="IPR000330">
    <property type="entry name" value="SNF2_N"/>
</dbReference>
<evidence type="ECO:0000259" key="12">
    <source>
        <dbReference type="PROSITE" id="PS51194"/>
    </source>
</evidence>
<dbReference type="Pfam" id="PF00271">
    <property type="entry name" value="Helicase_C"/>
    <property type="match status" value="1"/>
</dbReference>
<dbReference type="GO" id="GO:0004386">
    <property type="term" value="F:helicase activity"/>
    <property type="evidence" value="ECO:0007669"/>
    <property type="project" value="UniProtKB-KW"/>
</dbReference>
<feature type="compositionally biased region" description="Polar residues" evidence="10">
    <location>
        <begin position="2123"/>
        <end position="2141"/>
    </location>
</feature>
<evidence type="ECO:0008006" key="15">
    <source>
        <dbReference type="Google" id="ProtNLM"/>
    </source>
</evidence>
<feature type="compositionally biased region" description="Basic and acidic residues" evidence="10">
    <location>
        <begin position="2787"/>
        <end position="2800"/>
    </location>
</feature>
<feature type="compositionally biased region" description="Polar residues" evidence="10">
    <location>
        <begin position="2611"/>
        <end position="2626"/>
    </location>
</feature>
<evidence type="ECO:0000256" key="3">
    <source>
        <dbReference type="ARBA" id="ARBA00022741"/>
    </source>
</evidence>
<keyword evidence="3" id="KW-0547">Nucleotide-binding</keyword>
<dbReference type="GO" id="GO:0003677">
    <property type="term" value="F:DNA binding"/>
    <property type="evidence" value="ECO:0007669"/>
    <property type="project" value="UniProtKB-KW"/>
</dbReference>
<feature type="region of interest" description="Disordered" evidence="10">
    <location>
        <begin position="2779"/>
        <end position="2800"/>
    </location>
</feature>
<dbReference type="CDD" id="cd18007">
    <property type="entry name" value="DEXHc_ATRX-like"/>
    <property type="match status" value="1"/>
</dbReference>
<feature type="region of interest" description="Disordered" evidence="10">
    <location>
        <begin position="1587"/>
        <end position="1606"/>
    </location>
</feature>
<dbReference type="PROSITE" id="PS51194">
    <property type="entry name" value="HELICASE_CTER"/>
    <property type="match status" value="1"/>
</dbReference>
<feature type="compositionally biased region" description="Polar residues" evidence="10">
    <location>
        <begin position="1055"/>
        <end position="1067"/>
    </location>
</feature>
<dbReference type="PROSITE" id="PS51192">
    <property type="entry name" value="HELICASE_ATP_BIND_1"/>
    <property type="match status" value="1"/>
</dbReference>
<evidence type="ECO:0000256" key="10">
    <source>
        <dbReference type="SAM" id="MobiDB-lite"/>
    </source>
</evidence>
<feature type="compositionally biased region" description="Basic and acidic residues" evidence="10">
    <location>
        <begin position="629"/>
        <end position="638"/>
    </location>
</feature>
<dbReference type="Gene3D" id="3.40.50.10810">
    <property type="entry name" value="Tandem AAA-ATPase domain"/>
    <property type="match status" value="1"/>
</dbReference>
<keyword evidence="6" id="KW-0067">ATP-binding</keyword>
<dbReference type="EMBL" id="LR899009">
    <property type="protein sequence ID" value="CAD7079719.1"/>
    <property type="molecule type" value="Genomic_DNA"/>
</dbReference>
<feature type="domain" description="Helicase ATP-binding" evidence="11">
    <location>
        <begin position="1258"/>
        <end position="1460"/>
    </location>
</feature>